<dbReference type="OMA" id="WLAWEDY"/>
<dbReference type="EMBL" id="KQ965761">
    <property type="protein sequence ID" value="KXS15543.1"/>
    <property type="molecule type" value="Genomic_DNA"/>
</dbReference>
<dbReference type="InterPro" id="IPR050352">
    <property type="entry name" value="ABCG_transporters"/>
</dbReference>
<dbReference type="OrthoDB" id="66620at2759"/>
<evidence type="ECO:0000259" key="9">
    <source>
        <dbReference type="PROSITE" id="PS50893"/>
    </source>
</evidence>
<gene>
    <name evidence="10" type="ORF">M427DRAFT_32237</name>
</gene>
<proteinExistence type="predicted"/>
<reference evidence="10 11" key="1">
    <citation type="journal article" date="2015" name="Genome Biol. Evol.">
        <title>Phylogenomic analyses indicate that early fungi evolved digesting cell walls of algal ancestors of land plants.</title>
        <authorList>
            <person name="Chang Y."/>
            <person name="Wang S."/>
            <person name="Sekimoto S."/>
            <person name="Aerts A.L."/>
            <person name="Choi C."/>
            <person name="Clum A."/>
            <person name="LaButti K.M."/>
            <person name="Lindquist E.A."/>
            <person name="Yee Ngan C."/>
            <person name="Ohm R.A."/>
            <person name="Salamov A.A."/>
            <person name="Grigoriev I.V."/>
            <person name="Spatafora J.W."/>
            <person name="Berbee M.L."/>
        </authorList>
    </citation>
    <scope>NUCLEOTIDE SEQUENCE [LARGE SCALE GENOMIC DNA]</scope>
    <source>
        <strain evidence="10 11">JEL478</strain>
    </source>
</reference>
<feature type="transmembrane region" description="Helical" evidence="8">
    <location>
        <begin position="447"/>
        <end position="465"/>
    </location>
</feature>
<sequence>MDLDPSTEVPLTTRTTAIDTSSILPSQIVVRDLTYSVDVRDPGFRKSSPLSRPPLVEKTILKQINVVFQPGRLTAILGASGAGKTSLLYAIAGTLSHGHVSGNIMVNGEDVAGPDLKKLSGFVFQDDLLFPTMTVRESLTQSATLRLPEPIPRAEKDRRVDETIKELRLDPAADTVVGSHSVKGISGGERKRLCIGMELITNPAVLFLDEPTSGLDSFTAFSVVELLKHLSSTGRTIVTTIHQPSSEIFQLFDDVLVLAQGSVLYHGPMSHVVPYFSKHGFECPQYSNPADFLFMSVLNPKLDPSPVPGLVAAFKADSLYEEVARAIDKPARGGISKDVLKQQAGFGTQFSFLYMRAFRNATRNKLMLRARAGQVIFLNVLIGLIYLNIPGRDRAGLLFFLSVANLLTAMLNVLAIFALERTVFEREHGAGYYGLPSYFLSKISVELPYQIILPFIGTTISYWMAGFQRTGEHYIVAVLYCILMSLCGFALGILFGSIFPSIEIALAIVPMVFMPLLLFTGLLVNNSTIPPYLDWLKWLAPTKYGFEGLFQNEFSTLLLPVVGDPSATYPGNVAVAQFGLDRDGLSRWSLFVILASFVVALLGLAYLGLLRLVVASDGARAQVRSATRKVEEVEAGSSKA</sequence>
<organism evidence="10 11">
    <name type="scientific">Gonapodya prolifera (strain JEL478)</name>
    <name type="common">Monoblepharis prolifera</name>
    <dbReference type="NCBI Taxonomy" id="1344416"/>
    <lineage>
        <taxon>Eukaryota</taxon>
        <taxon>Fungi</taxon>
        <taxon>Fungi incertae sedis</taxon>
        <taxon>Chytridiomycota</taxon>
        <taxon>Chytridiomycota incertae sedis</taxon>
        <taxon>Monoblepharidomycetes</taxon>
        <taxon>Monoblepharidales</taxon>
        <taxon>Gonapodyaceae</taxon>
        <taxon>Gonapodya</taxon>
    </lineage>
</organism>
<dbReference type="GO" id="GO:0140359">
    <property type="term" value="F:ABC-type transporter activity"/>
    <property type="evidence" value="ECO:0007669"/>
    <property type="project" value="InterPro"/>
</dbReference>
<dbReference type="CDD" id="cd03213">
    <property type="entry name" value="ABCG_EPDR"/>
    <property type="match status" value="1"/>
</dbReference>
<protein>
    <recommendedName>
        <fullName evidence="9">ABC transporter domain-containing protein</fullName>
    </recommendedName>
</protein>
<dbReference type="Proteomes" id="UP000070544">
    <property type="component" value="Unassembled WGS sequence"/>
</dbReference>
<name>A0A139AGK4_GONPJ</name>
<evidence type="ECO:0000313" key="10">
    <source>
        <dbReference type="EMBL" id="KXS15543.1"/>
    </source>
</evidence>
<dbReference type="PANTHER" id="PTHR48041:SF139">
    <property type="entry name" value="PROTEIN SCARLET"/>
    <property type="match status" value="1"/>
</dbReference>
<dbReference type="AlphaFoldDB" id="A0A139AGK4"/>
<feature type="transmembrane region" description="Helical" evidence="8">
    <location>
        <begin position="372"/>
        <end position="389"/>
    </location>
</feature>
<dbReference type="PROSITE" id="PS50893">
    <property type="entry name" value="ABC_TRANSPORTER_2"/>
    <property type="match status" value="1"/>
</dbReference>
<accession>A0A139AGK4</accession>
<dbReference type="Gene3D" id="3.40.50.300">
    <property type="entry name" value="P-loop containing nucleotide triphosphate hydrolases"/>
    <property type="match status" value="1"/>
</dbReference>
<evidence type="ECO:0000256" key="6">
    <source>
        <dbReference type="ARBA" id="ARBA00022989"/>
    </source>
</evidence>
<evidence type="ECO:0000256" key="3">
    <source>
        <dbReference type="ARBA" id="ARBA00022692"/>
    </source>
</evidence>
<dbReference type="GO" id="GO:0016020">
    <property type="term" value="C:membrane"/>
    <property type="evidence" value="ECO:0007669"/>
    <property type="project" value="UniProtKB-SubCell"/>
</dbReference>
<keyword evidence="11" id="KW-1185">Reference proteome</keyword>
<keyword evidence="2" id="KW-0813">Transport</keyword>
<evidence type="ECO:0000256" key="7">
    <source>
        <dbReference type="ARBA" id="ARBA00023136"/>
    </source>
</evidence>
<feature type="transmembrane region" description="Helical" evidence="8">
    <location>
        <begin position="504"/>
        <end position="524"/>
    </location>
</feature>
<dbReference type="InterPro" id="IPR003593">
    <property type="entry name" value="AAA+_ATPase"/>
</dbReference>
<evidence type="ECO:0000256" key="8">
    <source>
        <dbReference type="SAM" id="Phobius"/>
    </source>
</evidence>
<dbReference type="Pfam" id="PF00005">
    <property type="entry name" value="ABC_tran"/>
    <property type="match status" value="1"/>
</dbReference>
<evidence type="ECO:0000256" key="5">
    <source>
        <dbReference type="ARBA" id="ARBA00022840"/>
    </source>
</evidence>
<dbReference type="InterPro" id="IPR013525">
    <property type="entry name" value="ABC2_TM"/>
</dbReference>
<dbReference type="SMART" id="SM00382">
    <property type="entry name" value="AAA"/>
    <property type="match status" value="1"/>
</dbReference>
<dbReference type="GO" id="GO:0005524">
    <property type="term" value="F:ATP binding"/>
    <property type="evidence" value="ECO:0007669"/>
    <property type="project" value="UniProtKB-KW"/>
</dbReference>
<feature type="transmembrane region" description="Helical" evidence="8">
    <location>
        <begin position="588"/>
        <end position="614"/>
    </location>
</feature>
<evidence type="ECO:0000256" key="2">
    <source>
        <dbReference type="ARBA" id="ARBA00022448"/>
    </source>
</evidence>
<feature type="transmembrane region" description="Helical" evidence="8">
    <location>
        <begin position="477"/>
        <end position="497"/>
    </location>
</feature>
<dbReference type="STRING" id="1344416.A0A139AGK4"/>
<evidence type="ECO:0000256" key="1">
    <source>
        <dbReference type="ARBA" id="ARBA00004141"/>
    </source>
</evidence>
<dbReference type="GO" id="GO:0016887">
    <property type="term" value="F:ATP hydrolysis activity"/>
    <property type="evidence" value="ECO:0007669"/>
    <property type="project" value="InterPro"/>
</dbReference>
<comment type="subcellular location">
    <subcellularLocation>
        <location evidence="1">Membrane</location>
        <topology evidence="1">Multi-pass membrane protein</topology>
    </subcellularLocation>
</comment>
<keyword evidence="7 8" id="KW-0472">Membrane</keyword>
<dbReference type="Pfam" id="PF19055">
    <property type="entry name" value="ABC2_membrane_7"/>
    <property type="match status" value="1"/>
</dbReference>
<dbReference type="InterPro" id="IPR017871">
    <property type="entry name" value="ABC_transporter-like_CS"/>
</dbReference>
<feature type="transmembrane region" description="Helical" evidence="8">
    <location>
        <begin position="395"/>
        <end position="419"/>
    </location>
</feature>
<feature type="domain" description="ABC transporter" evidence="9">
    <location>
        <begin position="39"/>
        <end position="285"/>
    </location>
</feature>
<dbReference type="InterPro" id="IPR027417">
    <property type="entry name" value="P-loop_NTPase"/>
</dbReference>
<dbReference type="InterPro" id="IPR003439">
    <property type="entry name" value="ABC_transporter-like_ATP-bd"/>
</dbReference>
<keyword evidence="6 8" id="KW-1133">Transmembrane helix</keyword>
<keyword evidence="4" id="KW-0547">Nucleotide-binding</keyword>
<evidence type="ECO:0000313" key="11">
    <source>
        <dbReference type="Proteomes" id="UP000070544"/>
    </source>
</evidence>
<keyword evidence="3 8" id="KW-0812">Transmembrane</keyword>
<keyword evidence="5" id="KW-0067">ATP-binding</keyword>
<dbReference type="SUPFAM" id="SSF52540">
    <property type="entry name" value="P-loop containing nucleoside triphosphate hydrolases"/>
    <property type="match status" value="1"/>
</dbReference>
<dbReference type="InterPro" id="IPR043926">
    <property type="entry name" value="ABCG_dom"/>
</dbReference>
<dbReference type="PANTHER" id="PTHR48041">
    <property type="entry name" value="ABC TRANSPORTER G FAMILY MEMBER 28"/>
    <property type="match status" value="1"/>
</dbReference>
<dbReference type="Pfam" id="PF01061">
    <property type="entry name" value="ABC2_membrane"/>
    <property type="match status" value="1"/>
</dbReference>
<evidence type="ECO:0000256" key="4">
    <source>
        <dbReference type="ARBA" id="ARBA00022741"/>
    </source>
</evidence>
<dbReference type="PROSITE" id="PS00211">
    <property type="entry name" value="ABC_TRANSPORTER_1"/>
    <property type="match status" value="1"/>
</dbReference>